<dbReference type="AlphaFoldDB" id="A0AAV9IBL2"/>
<keyword evidence="4 9" id="KW-0808">Transferase</keyword>
<evidence type="ECO:0000256" key="10">
    <source>
        <dbReference type="SAM" id="SignalP"/>
    </source>
</evidence>
<evidence type="ECO:0000313" key="12">
    <source>
        <dbReference type="Proteomes" id="UP001300502"/>
    </source>
</evidence>
<keyword evidence="12" id="KW-1185">Reference proteome</keyword>
<evidence type="ECO:0000256" key="3">
    <source>
        <dbReference type="ARBA" id="ARBA00012054"/>
    </source>
</evidence>
<dbReference type="InterPro" id="IPR006001">
    <property type="entry name" value="Therm_gnt_kin"/>
</dbReference>
<evidence type="ECO:0000256" key="6">
    <source>
        <dbReference type="ARBA" id="ARBA00022777"/>
    </source>
</evidence>
<comment type="pathway">
    <text evidence="1 9">Carbohydrate acid metabolism; D-gluconate degradation.</text>
</comment>
<dbReference type="GO" id="GO:0046316">
    <property type="term" value="F:gluconokinase activity"/>
    <property type="evidence" value="ECO:0007669"/>
    <property type="project" value="UniProtKB-EC"/>
</dbReference>
<dbReference type="CDD" id="cd02021">
    <property type="entry name" value="GntK"/>
    <property type="match status" value="1"/>
</dbReference>
<dbReference type="PANTHER" id="PTHR43442">
    <property type="entry name" value="GLUCONOKINASE-RELATED"/>
    <property type="match status" value="1"/>
</dbReference>
<keyword evidence="7 9" id="KW-0067">ATP-binding</keyword>
<dbReference type="InterPro" id="IPR027417">
    <property type="entry name" value="P-loop_NTPase"/>
</dbReference>
<name>A0AAV9IBL2_9RHOD</name>
<dbReference type="NCBIfam" id="TIGR01313">
    <property type="entry name" value="therm_gnt_kin"/>
    <property type="match status" value="1"/>
</dbReference>
<evidence type="ECO:0000256" key="9">
    <source>
        <dbReference type="RuleBase" id="RU363066"/>
    </source>
</evidence>
<gene>
    <name evidence="11" type="ORF">GAYE_SCF05G2655</name>
</gene>
<evidence type="ECO:0000313" key="11">
    <source>
        <dbReference type="EMBL" id="KAK4524752.1"/>
    </source>
</evidence>
<dbReference type="InterPro" id="IPR031322">
    <property type="entry name" value="Shikimate/glucono_kinase"/>
</dbReference>
<evidence type="ECO:0000256" key="7">
    <source>
        <dbReference type="ARBA" id="ARBA00022840"/>
    </source>
</evidence>
<feature type="chain" id="PRO_5043687289" description="Gluconokinase" evidence="10">
    <location>
        <begin position="17"/>
        <end position="189"/>
    </location>
</feature>
<dbReference type="Pfam" id="PF01202">
    <property type="entry name" value="SKI"/>
    <property type="match status" value="1"/>
</dbReference>
<dbReference type="EMBL" id="JANCYU010000025">
    <property type="protein sequence ID" value="KAK4524752.1"/>
    <property type="molecule type" value="Genomic_DNA"/>
</dbReference>
<evidence type="ECO:0000256" key="2">
    <source>
        <dbReference type="ARBA" id="ARBA00008420"/>
    </source>
</evidence>
<feature type="signal peptide" evidence="10">
    <location>
        <begin position="1"/>
        <end position="16"/>
    </location>
</feature>
<evidence type="ECO:0000256" key="4">
    <source>
        <dbReference type="ARBA" id="ARBA00022679"/>
    </source>
</evidence>
<dbReference type="GO" id="GO:0005524">
    <property type="term" value="F:ATP binding"/>
    <property type="evidence" value="ECO:0007669"/>
    <property type="project" value="UniProtKB-KW"/>
</dbReference>
<accession>A0AAV9IBL2</accession>
<comment type="caution">
    <text evidence="11">The sequence shown here is derived from an EMBL/GenBank/DDBJ whole genome shotgun (WGS) entry which is preliminary data.</text>
</comment>
<comment type="similarity">
    <text evidence="2 9">Belongs to the gluconokinase GntK/GntV family.</text>
</comment>
<proteinExistence type="inferred from homology"/>
<sequence>MMGGQVVVVWIGGVCGVGKTAVAKECSKQVGNSCFLDADDFHSVENKNKMKLGIPLSDSDRKPWLDELIRVIQQRAVDSQREARQGYCIFCACSVLKLAYRQYLRNALRQSVTKCIFILLTGSTQVLLHRLNSRQGHFMSPNLLSSQLEALELLSEEEKALGDEELDTSDQTISQLVSSIIQKIGLVES</sequence>
<dbReference type="GO" id="GO:0005737">
    <property type="term" value="C:cytoplasm"/>
    <property type="evidence" value="ECO:0007669"/>
    <property type="project" value="TreeGrafter"/>
</dbReference>
<keyword evidence="6 9" id="KW-0418">Kinase</keyword>
<dbReference type="PANTHER" id="PTHR43442:SF3">
    <property type="entry name" value="GLUCONOKINASE-RELATED"/>
    <property type="match status" value="1"/>
</dbReference>
<dbReference type="Gene3D" id="3.40.50.300">
    <property type="entry name" value="P-loop containing nucleotide triphosphate hydrolases"/>
    <property type="match status" value="1"/>
</dbReference>
<dbReference type="GO" id="GO:0005975">
    <property type="term" value="P:carbohydrate metabolic process"/>
    <property type="evidence" value="ECO:0007669"/>
    <property type="project" value="InterPro"/>
</dbReference>
<evidence type="ECO:0000256" key="8">
    <source>
        <dbReference type="ARBA" id="ARBA00048090"/>
    </source>
</evidence>
<reference evidence="11 12" key="1">
    <citation type="submission" date="2022-07" db="EMBL/GenBank/DDBJ databases">
        <title>Genome-wide signatures of adaptation to extreme environments.</title>
        <authorList>
            <person name="Cho C.H."/>
            <person name="Yoon H.S."/>
        </authorList>
    </citation>
    <scope>NUCLEOTIDE SEQUENCE [LARGE SCALE GENOMIC DNA]</scope>
    <source>
        <strain evidence="11 12">108.79 E11</strain>
    </source>
</reference>
<evidence type="ECO:0000256" key="5">
    <source>
        <dbReference type="ARBA" id="ARBA00022741"/>
    </source>
</evidence>
<keyword evidence="10" id="KW-0732">Signal</keyword>
<organism evidence="11 12">
    <name type="scientific">Galdieria yellowstonensis</name>
    <dbReference type="NCBI Taxonomy" id="3028027"/>
    <lineage>
        <taxon>Eukaryota</taxon>
        <taxon>Rhodophyta</taxon>
        <taxon>Bangiophyceae</taxon>
        <taxon>Galdieriales</taxon>
        <taxon>Galdieriaceae</taxon>
        <taxon>Galdieria</taxon>
    </lineage>
</organism>
<dbReference type="Proteomes" id="UP001300502">
    <property type="component" value="Unassembled WGS sequence"/>
</dbReference>
<protein>
    <recommendedName>
        <fullName evidence="3 9">Gluconokinase</fullName>
        <ecNumber evidence="3 9">2.7.1.12</ecNumber>
    </recommendedName>
</protein>
<dbReference type="EC" id="2.7.1.12" evidence="3 9"/>
<comment type="catalytic activity">
    <reaction evidence="8 9">
        <text>D-gluconate + ATP = 6-phospho-D-gluconate + ADP + H(+)</text>
        <dbReference type="Rhea" id="RHEA:19433"/>
        <dbReference type="ChEBI" id="CHEBI:15378"/>
        <dbReference type="ChEBI" id="CHEBI:18391"/>
        <dbReference type="ChEBI" id="CHEBI:30616"/>
        <dbReference type="ChEBI" id="CHEBI:58759"/>
        <dbReference type="ChEBI" id="CHEBI:456216"/>
        <dbReference type="EC" id="2.7.1.12"/>
    </reaction>
</comment>
<keyword evidence="5 9" id="KW-0547">Nucleotide-binding</keyword>
<dbReference type="SUPFAM" id="SSF52540">
    <property type="entry name" value="P-loop containing nucleoside triphosphate hydrolases"/>
    <property type="match status" value="1"/>
</dbReference>
<evidence type="ECO:0000256" key="1">
    <source>
        <dbReference type="ARBA" id="ARBA00004875"/>
    </source>
</evidence>